<reference evidence="2 3" key="1">
    <citation type="submission" date="2019-09" db="EMBL/GenBank/DDBJ databases">
        <authorList>
            <person name="Liu P."/>
        </authorList>
    </citation>
    <scope>NUCLEOTIDE SEQUENCE [LARGE SCALE GENOMIC DNA]</scope>
    <source>
        <strain evidence="2 3">TRM68085</strain>
    </source>
</reference>
<dbReference type="NCBIfam" id="NF033533">
    <property type="entry name" value="lone7_assoc_B"/>
    <property type="match status" value="1"/>
</dbReference>
<dbReference type="Proteomes" id="UP000326907">
    <property type="component" value="Unassembled WGS sequence"/>
</dbReference>
<feature type="compositionally biased region" description="Basic and acidic residues" evidence="1">
    <location>
        <begin position="34"/>
        <end position="46"/>
    </location>
</feature>
<dbReference type="RefSeq" id="WP_151510525.1">
    <property type="nucleotide sequence ID" value="NZ_JBMVCA010000012.1"/>
</dbReference>
<sequence length="157" mass="17534">MAGEHADVKHFDLKQMENFRDNEVHPVYTKAKKHKEEGEGTDEARIRPLSELIGGYTTPDNLDQESQILRLGPISREKMISGPTLIESVKSVATSLDKLLGDQMELFEELKEALTDTIEEANKTKNKNLDAIDAQTLLQTFEEVDTLTSGSSGTEEK</sequence>
<evidence type="ECO:0000256" key="1">
    <source>
        <dbReference type="SAM" id="MobiDB-lite"/>
    </source>
</evidence>
<keyword evidence="3" id="KW-1185">Reference proteome</keyword>
<name>A0A5N5EN85_9ACTN</name>
<evidence type="ECO:0000313" key="2">
    <source>
        <dbReference type="EMBL" id="KAB2591843.1"/>
    </source>
</evidence>
<dbReference type="AlphaFoldDB" id="A0A5N5EN85"/>
<comment type="caution">
    <text evidence="2">The sequence shown here is derived from an EMBL/GenBank/DDBJ whole genome shotgun (WGS) entry which is preliminary data.</text>
</comment>
<dbReference type="InterPro" id="IPR049801">
    <property type="entry name" value="T7SS_assoc-like"/>
</dbReference>
<accession>A0A5N5EN85</accession>
<protein>
    <submittedName>
        <fullName evidence="2">Type VII secretion system-associated protein</fullName>
    </submittedName>
</protein>
<dbReference type="EMBL" id="VYUA01000010">
    <property type="protein sequence ID" value="KAB2591843.1"/>
    <property type="molecule type" value="Genomic_DNA"/>
</dbReference>
<gene>
    <name evidence="2" type="ORF">F5983_13480</name>
</gene>
<proteinExistence type="predicted"/>
<evidence type="ECO:0000313" key="3">
    <source>
        <dbReference type="Proteomes" id="UP000326907"/>
    </source>
</evidence>
<feature type="region of interest" description="Disordered" evidence="1">
    <location>
        <begin position="22"/>
        <end position="46"/>
    </location>
</feature>
<organism evidence="2 3">
    <name type="scientific">Streptomyces arboris</name>
    <dbReference type="NCBI Taxonomy" id="2600619"/>
    <lineage>
        <taxon>Bacteria</taxon>
        <taxon>Bacillati</taxon>
        <taxon>Actinomycetota</taxon>
        <taxon>Actinomycetes</taxon>
        <taxon>Kitasatosporales</taxon>
        <taxon>Streptomycetaceae</taxon>
        <taxon>Streptomyces</taxon>
    </lineage>
</organism>